<gene>
    <name evidence="2" type="ORF">MARPO_0158s0027</name>
</gene>
<dbReference type="Proteomes" id="UP000244005">
    <property type="component" value="Unassembled WGS sequence"/>
</dbReference>
<feature type="region of interest" description="Disordered" evidence="1">
    <location>
        <begin position="79"/>
        <end position="116"/>
    </location>
</feature>
<dbReference type="Gramene" id="Mp2g09560.1">
    <property type="protein sequence ID" value="Mp2g09560.1.cds1"/>
    <property type="gene ID" value="Mp2g09560"/>
</dbReference>
<evidence type="ECO:0000256" key="1">
    <source>
        <dbReference type="SAM" id="MobiDB-lite"/>
    </source>
</evidence>
<sequence>MEGRIDFPSPSTTRGPPPHEATFKLSIVDRLRASLGRKRIVPISGSGFALLLALSPAPPPPTVVLGSMQHLPAADYDGSTSPCLEISPDVQRSTPSGSPPLDQYSSPSSSSSSHRPSLLESLRHSLALISATLALCVLHVVLGDWSLPSCVGGTI</sequence>
<proteinExistence type="predicted"/>
<dbReference type="OrthoDB" id="10379465at2759"/>
<name>A0A2R6W467_MARPO</name>
<feature type="region of interest" description="Disordered" evidence="1">
    <location>
        <begin position="1"/>
        <end position="20"/>
    </location>
</feature>
<organism evidence="2 3">
    <name type="scientific">Marchantia polymorpha</name>
    <name type="common">Common liverwort</name>
    <name type="synonym">Marchantia aquatica</name>
    <dbReference type="NCBI Taxonomy" id="3197"/>
    <lineage>
        <taxon>Eukaryota</taxon>
        <taxon>Viridiplantae</taxon>
        <taxon>Streptophyta</taxon>
        <taxon>Embryophyta</taxon>
        <taxon>Marchantiophyta</taxon>
        <taxon>Marchantiopsida</taxon>
        <taxon>Marchantiidae</taxon>
        <taxon>Marchantiales</taxon>
        <taxon>Marchantiaceae</taxon>
        <taxon>Marchantia</taxon>
    </lineage>
</organism>
<keyword evidence="3" id="KW-1185">Reference proteome</keyword>
<evidence type="ECO:0000313" key="3">
    <source>
        <dbReference type="Proteomes" id="UP000244005"/>
    </source>
</evidence>
<dbReference type="AlphaFoldDB" id="A0A2R6W467"/>
<reference evidence="3" key="1">
    <citation type="journal article" date="2017" name="Cell">
        <title>Insights into land plant evolution garnered from the Marchantia polymorpha genome.</title>
        <authorList>
            <person name="Bowman J.L."/>
            <person name="Kohchi T."/>
            <person name="Yamato K.T."/>
            <person name="Jenkins J."/>
            <person name="Shu S."/>
            <person name="Ishizaki K."/>
            <person name="Yamaoka S."/>
            <person name="Nishihama R."/>
            <person name="Nakamura Y."/>
            <person name="Berger F."/>
            <person name="Adam C."/>
            <person name="Aki S.S."/>
            <person name="Althoff F."/>
            <person name="Araki T."/>
            <person name="Arteaga-Vazquez M.A."/>
            <person name="Balasubrmanian S."/>
            <person name="Barry K."/>
            <person name="Bauer D."/>
            <person name="Boehm C.R."/>
            <person name="Briginshaw L."/>
            <person name="Caballero-Perez J."/>
            <person name="Catarino B."/>
            <person name="Chen F."/>
            <person name="Chiyoda S."/>
            <person name="Chovatia M."/>
            <person name="Davies K.M."/>
            <person name="Delmans M."/>
            <person name="Demura T."/>
            <person name="Dierschke T."/>
            <person name="Dolan L."/>
            <person name="Dorantes-Acosta A.E."/>
            <person name="Eklund D.M."/>
            <person name="Florent S.N."/>
            <person name="Flores-Sandoval E."/>
            <person name="Fujiyama A."/>
            <person name="Fukuzawa H."/>
            <person name="Galik B."/>
            <person name="Grimanelli D."/>
            <person name="Grimwood J."/>
            <person name="Grossniklaus U."/>
            <person name="Hamada T."/>
            <person name="Haseloff J."/>
            <person name="Hetherington A.J."/>
            <person name="Higo A."/>
            <person name="Hirakawa Y."/>
            <person name="Hundley H.N."/>
            <person name="Ikeda Y."/>
            <person name="Inoue K."/>
            <person name="Inoue S.I."/>
            <person name="Ishida S."/>
            <person name="Jia Q."/>
            <person name="Kakita M."/>
            <person name="Kanazawa T."/>
            <person name="Kawai Y."/>
            <person name="Kawashima T."/>
            <person name="Kennedy M."/>
            <person name="Kinose K."/>
            <person name="Kinoshita T."/>
            <person name="Kohara Y."/>
            <person name="Koide E."/>
            <person name="Komatsu K."/>
            <person name="Kopischke S."/>
            <person name="Kubo M."/>
            <person name="Kyozuka J."/>
            <person name="Lagercrantz U."/>
            <person name="Lin S.S."/>
            <person name="Lindquist E."/>
            <person name="Lipzen A.M."/>
            <person name="Lu C.W."/>
            <person name="De Luna E."/>
            <person name="Martienssen R.A."/>
            <person name="Minamino N."/>
            <person name="Mizutani M."/>
            <person name="Mizutani M."/>
            <person name="Mochizuki N."/>
            <person name="Monte I."/>
            <person name="Mosher R."/>
            <person name="Nagasaki H."/>
            <person name="Nakagami H."/>
            <person name="Naramoto S."/>
            <person name="Nishitani K."/>
            <person name="Ohtani M."/>
            <person name="Okamoto T."/>
            <person name="Okumura M."/>
            <person name="Phillips J."/>
            <person name="Pollak B."/>
            <person name="Reinders A."/>
            <person name="Rovekamp M."/>
            <person name="Sano R."/>
            <person name="Sawa S."/>
            <person name="Schmid M.W."/>
            <person name="Shirakawa M."/>
            <person name="Solano R."/>
            <person name="Spunde A."/>
            <person name="Suetsugu N."/>
            <person name="Sugano S."/>
            <person name="Sugiyama A."/>
            <person name="Sun R."/>
            <person name="Suzuki Y."/>
            <person name="Takenaka M."/>
            <person name="Takezawa D."/>
            <person name="Tomogane H."/>
            <person name="Tsuzuki M."/>
            <person name="Ueda T."/>
            <person name="Umeda M."/>
            <person name="Ward J.M."/>
            <person name="Watanabe Y."/>
            <person name="Yazaki K."/>
            <person name="Yokoyama R."/>
            <person name="Yoshitake Y."/>
            <person name="Yotsui I."/>
            <person name="Zachgo S."/>
            <person name="Schmutz J."/>
        </authorList>
    </citation>
    <scope>NUCLEOTIDE SEQUENCE [LARGE SCALE GENOMIC DNA]</scope>
    <source>
        <strain evidence="3">Tak-1</strain>
    </source>
</reference>
<feature type="compositionally biased region" description="Low complexity" evidence="1">
    <location>
        <begin position="105"/>
        <end position="116"/>
    </location>
</feature>
<dbReference type="EMBL" id="KZ772828">
    <property type="protein sequence ID" value="PTQ28649.1"/>
    <property type="molecule type" value="Genomic_DNA"/>
</dbReference>
<protein>
    <submittedName>
        <fullName evidence="2">Uncharacterized protein</fullName>
    </submittedName>
</protein>
<evidence type="ECO:0000313" key="2">
    <source>
        <dbReference type="EMBL" id="PTQ28649.1"/>
    </source>
</evidence>
<accession>A0A2R6W467</accession>